<keyword evidence="3" id="KW-1185">Reference proteome</keyword>
<dbReference type="VEuPathDB" id="MicrosporidiaDB:EHP00_780"/>
<organism evidence="2 3">
    <name type="scientific">Ecytonucleospora hepatopenaei</name>
    <dbReference type="NCBI Taxonomy" id="646526"/>
    <lineage>
        <taxon>Eukaryota</taxon>
        <taxon>Fungi</taxon>
        <taxon>Fungi incertae sedis</taxon>
        <taxon>Microsporidia</taxon>
        <taxon>Enterocytozoonidae</taxon>
        <taxon>Ecytonucleospora</taxon>
    </lineage>
</organism>
<evidence type="ECO:0000313" key="2">
    <source>
        <dbReference type="EMBL" id="OQS55318.1"/>
    </source>
</evidence>
<keyword evidence="1" id="KW-1133">Transmembrane helix</keyword>
<protein>
    <submittedName>
        <fullName evidence="2">Uncharacterized protein</fullName>
    </submittedName>
</protein>
<dbReference type="Proteomes" id="UP000192758">
    <property type="component" value="Unassembled WGS sequence"/>
</dbReference>
<gene>
    <name evidence="2" type="ORF">EHP00_780</name>
</gene>
<proteinExistence type="predicted"/>
<accession>A0A1W0E7V8</accession>
<dbReference type="AlphaFoldDB" id="A0A1W0E7V8"/>
<dbReference type="EMBL" id="MNPJ01000011">
    <property type="protein sequence ID" value="OQS55318.1"/>
    <property type="molecule type" value="Genomic_DNA"/>
</dbReference>
<feature type="transmembrane region" description="Helical" evidence="1">
    <location>
        <begin position="111"/>
        <end position="130"/>
    </location>
</feature>
<keyword evidence="1" id="KW-0472">Membrane</keyword>
<reference evidence="2 3" key="1">
    <citation type="journal article" date="2017" name="Environ. Microbiol.">
        <title>Decay of the glycolytic pathway and adaptation to intranuclear parasitism within Enterocytozoonidae microsporidia.</title>
        <authorList>
            <person name="Wiredu Boakye D."/>
            <person name="Jaroenlak P."/>
            <person name="Prachumwat A."/>
            <person name="Williams T.A."/>
            <person name="Bateman K.S."/>
            <person name="Itsathitphaisarn O."/>
            <person name="Sritunyalucksana K."/>
            <person name="Paszkiewicz K.H."/>
            <person name="Moore K.A."/>
            <person name="Stentiford G.D."/>
            <person name="Williams B.A."/>
        </authorList>
    </citation>
    <scope>NUCLEOTIDE SEQUENCE [LARGE SCALE GENOMIC DNA]</scope>
    <source>
        <strain evidence="2 3">TH1</strain>
    </source>
</reference>
<evidence type="ECO:0000313" key="3">
    <source>
        <dbReference type="Proteomes" id="UP000192758"/>
    </source>
</evidence>
<comment type="caution">
    <text evidence="2">The sequence shown here is derived from an EMBL/GenBank/DDBJ whole genome shotgun (WGS) entry which is preliminary data.</text>
</comment>
<evidence type="ECO:0000256" key="1">
    <source>
        <dbReference type="SAM" id="Phobius"/>
    </source>
</evidence>
<name>A0A1W0E7V8_9MICR</name>
<sequence>MTFPGVHYNAHMVFRGFTDGKQAEKNFNAMRNNRYRKNKLQRKRRPAFQKLVSPKKIENVTELPEEIITQDKNIAEISVYKNLPETTPVTLNTTKSIKNENENDHNQMDCILSLSLSLVIIIFFIFYKIYKTCKKNKNNN</sequence>
<keyword evidence="1" id="KW-0812">Transmembrane</keyword>